<accession>W2SSV5</accession>
<sequence length="63" mass="7308">MSHIHVYSTPTAQRVEVSDALRVFLNGVCDNLMDSEEIQRALIYEMAKKKLREKNTNNVDFTH</sequence>
<reference evidence="2" key="1">
    <citation type="journal article" date="2014" name="Nat. Genet.">
        <title>Genome of the human hookworm Necator americanus.</title>
        <authorList>
            <person name="Tang Y.T."/>
            <person name="Gao X."/>
            <person name="Rosa B.A."/>
            <person name="Abubucker S."/>
            <person name="Hallsworth-Pepin K."/>
            <person name="Martin J."/>
            <person name="Tyagi R."/>
            <person name="Heizer E."/>
            <person name="Zhang X."/>
            <person name="Bhonagiri-Palsikar V."/>
            <person name="Minx P."/>
            <person name="Warren W.C."/>
            <person name="Wang Q."/>
            <person name="Zhan B."/>
            <person name="Hotez P.J."/>
            <person name="Sternberg P.W."/>
            <person name="Dougall A."/>
            <person name="Gaze S.T."/>
            <person name="Mulvenna J."/>
            <person name="Sotillo J."/>
            <person name="Ranganathan S."/>
            <person name="Rabelo E.M."/>
            <person name="Wilson R.K."/>
            <person name="Felgner P.L."/>
            <person name="Bethony J."/>
            <person name="Hawdon J.M."/>
            <person name="Gasser R.B."/>
            <person name="Loukas A."/>
            <person name="Mitreva M."/>
        </authorList>
    </citation>
    <scope>NUCLEOTIDE SEQUENCE [LARGE SCALE GENOMIC DNA]</scope>
</reference>
<gene>
    <name evidence="1" type="ORF">NECAME_04427</name>
</gene>
<evidence type="ECO:0000313" key="2">
    <source>
        <dbReference type="Proteomes" id="UP000053676"/>
    </source>
</evidence>
<proteinExistence type="predicted"/>
<evidence type="ECO:0000313" key="1">
    <source>
        <dbReference type="EMBL" id="ETN72819.1"/>
    </source>
</evidence>
<organism evidence="1 2">
    <name type="scientific">Necator americanus</name>
    <name type="common">Human hookworm</name>
    <dbReference type="NCBI Taxonomy" id="51031"/>
    <lineage>
        <taxon>Eukaryota</taxon>
        <taxon>Metazoa</taxon>
        <taxon>Ecdysozoa</taxon>
        <taxon>Nematoda</taxon>
        <taxon>Chromadorea</taxon>
        <taxon>Rhabditida</taxon>
        <taxon>Rhabditina</taxon>
        <taxon>Rhabditomorpha</taxon>
        <taxon>Strongyloidea</taxon>
        <taxon>Ancylostomatidae</taxon>
        <taxon>Bunostominae</taxon>
        <taxon>Necator</taxon>
    </lineage>
</organism>
<dbReference type="AlphaFoldDB" id="W2SSV5"/>
<name>W2SSV5_NECAM</name>
<dbReference type="KEGG" id="nai:NECAME_04427"/>
<dbReference type="EMBL" id="KI662931">
    <property type="protein sequence ID" value="ETN72819.1"/>
    <property type="molecule type" value="Genomic_DNA"/>
</dbReference>
<dbReference type="Proteomes" id="UP000053676">
    <property type="component" value="Unassembled WGS sequence"/>
</dbReference>
<keyword evidence="2" id="KW-1185">Reference proteome</keyword>
<protein>
    <submittedName>
        <fullName evidence="1">Uncharacterized protein</fullName>
    </submittedName>
</protein>